<dbReference type="Proteomes" id="UP000194127">
    <property type="component" value="Unassembled WGS sequence"/>
</dbReference>
<feature type="compositionally biased region" description="Basic and acidic residues" evidence="1">
    <location>
        <begin position="292"/>
        <end position="313"/>
    </location>
</feature>
<evidence type="ECO:0000313" key="3">
    <source>
        <dbReference type="Proteomes" id="UP000194127"/>
    </source>
</evidence>
<dbReference type="AlphaFoldDB" id="A0A1X6NE14"/>
<accession>A0A1X6NE14</accession>
<keyword evidence="3" id="KW-1185">Reference proteome</keyword>
<dbReference type="OrthoDB" id="2645319at2759"/>
<proteinExistence type="predicted"/>
<protein>
    <submittedName>
        <fullName evidence="2">Uncharacterized protein</fullName>
    </submittedName>
</protein>
<dbReference type="RefSeq" id="XP_024343536.1">
    <property type="nucleotide sequence ID" value="XM_024478457.1"/>
</dbReference>
<evidence type="ECO:0000256" key="1">
    <source>
        <dbReference type="SAM" id="MobiDB-lite"/>
    </source>
</evidence>
<sequence>MTKPSQEAELPRYPWPFSRTTVDKQLHQAIDGLVARTEPFREAKSPRSPYTFGRIPYAELPQQASRYLFTLGNTWSIAAEQYGLVTEFFRALAIVDKDIVDRHRASRGILRPHTGWQKALRLNAAGIRHNAAGLLLERMRIVQDFVVYFDALVWWEVHYNNTYVDPDIVRNTVRNIMLNPVLDYADAALADVRGLVEGECTERLETYIRNISIPAPRKPAYPDSLHAAWARGRPRSSPPEARNRPHEATQPHRWPWKKLDIATSKIILQMEEQGGADDARAVTHQMFGASAERCEEGEKEEEEKSTKYKRGKDQAVETIYEHKTIQE</sequence>
<feature type="region of interest" description="Disordered" evidence="1">
    <location>
        <begin position="230"/>
        <end position="253"/>
    </location>
</feature>
<evidence type="ECO:0000313" key="2">
    <source>
        <dbReference type="EMBL" id="OSX66742.1"/>
    </source>
</evidence>
<organism evidence="2 3">
    <name type="scientific">Postia placenta MAD-698-R-SB12</name>
    <dbReference type="NCBI Taxonomy" id="670580"/>
    <lineage>
        <taxon>Eukaryota</taxon>
        <taxon>Fungi</taxon>
        <taxon>Dikarya</taxon>
        <taxon>Basidiomycota</taxon>
        <taxon>Agaricomycotina</taxon>
        <taxon>Agaricomycetes</taxon>
        <taxon>Polyporales</taxon>
        <taxon>Adustoporiaceae</taxon>
        <taxon>Rhodonia</taxon>
    </lineage>
</organism>
<reference evidence="2 3" key="1">
    <citation type="submission" date="2017-04" db="EMBL/GenBank/DDBJ databases">
        <title>Genome Sequence of the Model Brown-Rot Fungus Postia placenta SB12.</title>
        <authorList>
            <consortium name="DOE Joint Genome Institute"/>
            <person name="Gaskell J."/>
            <person name="Kersten P."/>
            <person name="Larrondo L.F."/>
            <person name="Canessa P."/>
            <person name="Martinez D."/>
            <person name="Hibbett D."/>
            <person name="Schmoll M."/>
            <person name="Kubicek C.P."/>
            <person name="Martinez A.T."/>
            <person name="Yadav J."/>
            <person name="Master E."/>
            <person name="Magnuson J.K."/>
            <person name="James T."/>
            <person name="Yaver D."/>
            <person name="Berka R."/>
            <person name="Labutti K."/>
            <person name="Lipzen A."/>
            <person name="Aerts A."/>
            <person name="Barry K."/>
            <person name="Henrissat B."/>
            <person name="Blanchette R."/>
            <person name="Grigoriev I."/>
            <person name="Cullen D."/>
        </authorList>
    </citation>
    <scope>NUCLEOTIDE SEQUENCE [LARGE SCALE GENOMIC DNA]</scope>
    <source>
        <strain evidence="2 3">MAD-698-R-SB12</strain>
    </source>
</reference>
<dbReference type="EMBL" id="KZ110592">
    <property type="protein sequence ID" value="OSX66742.1"/>
    <property type="molecule type" value="Genomic_DNA"/>
</dbReference>
<name>A0A1X6NE14_9APHY</name>
<gene>
    <name evidence="2" type="ORF">POSPLADRAFT_1044090</name>
</gene>
<feature type="region of interest" description="Disordered" evidence="1">
    <location>
        <begin position="290"/>
        <end position="313"/>
    </location>
</feature>
<feature type="compositionally biased region" description="Basic and acidic residues" evidence="1">
    <location>
        <begin position="241"/>
        <end position="250"/>
    </location>
</feature>
<dbReference type="GeneID" id="36323407"/>